<dbReference type="RefSeq" id="WP_015469367.1">
    <property type="nucleotide sequence ID" value="NC_020813.1"/>
</dbReference>
<dbReference type="PATRIC" id="fig|1184267.3.peg.666"/>
<gene>
    <name evidence="11" type="primary">kdpC</name>
    <name evidence="12" type="ORF">A11Q_657</name>
</gene>
<keyword evidence="7 11" id="KW-0630">Potassium</keyword>
<dbReference type="NCBIfam" id="TIGR00681">
    <property type="entry name" value="kdpC"/>
    <property type="match status" value="1"/>
</dbReference>
<reference evidence="12 13" key="1">
    <citation type="journal article" date="2013" name="ISME J.">
        <title>By their genes ye shall know them: genomic signatures of predatory bacteria.</title>
        <authorList>
            <person name="Pasternak Z."/>
            <person name="Pietrokovski S."/>
            <person name="Rotem O."/>
            <person name="Gophna U."/>
            <person name="Lurie-Weinberger M.N."/>
            <person name="Jurkevitch E."/>
        </authorList>
    </citation>
    <scope>NUCLEOTIDE SEQUENCE [LARGE SCALE GENOMIC DNA]</scope>
    <source>
        <strain evidence="12 13">JSS</strain>
    </source>
</reference>
<evidence type="ECO:0000256" key="7">
    <source>
        <dbReference type="ARBA" id="ARBA00022958"/>
    </source>
</evidence>
<dbReference type="OrthoDB" id="9788285at2"/>
<evidence type="ECO:0000256" key="1">
    <source>
        <dbReference type="ARBA" id="ARBA00022448"/>
    </source>
</evidence>
<keyword evidence="8 11" id="KW-1133">Transmembrane helix</keyword>
<evidence type="ECO:0000256" key="9">
    <source>
        <dbReference type="ARBA" id="ARBA00023065"/>
    </source>
</evidence>
<dbReference type="PIRSF" id="PIRSF001296">
    <property type="entry name" value="K_ATPase_KdpC"/>
    <property type="match status" value="1"/>
</dbReference>
<dbReference type="PANTHER" id="PTHR30042:SF2">
    <property type="entry name" value="POTASSIUM-TRANSPORTING ATPASE KDPC SUBUNIT"/>
    <property type="match status" value="1"/>
</dbReference>
<keyword evidence="9 11" id="KW-0406">Ion transport</keyword>
<keyword evidence="2 11" id="KW-1003">Cell membrane</keyword>
<dbReference type="HOGENOM" id="CLU_077094_2_0_7"/>
<dbReference type="Proteomes" id="UP000012040">
    <property type="component" value="Chromosome"/>
</dbReference>
<dbReference type="PANTHER" id="PTHR30042">
    <property type="entry name" value="POTASSIUM-TRANSPORTING ATPASE C CHAIN"/>
    <property type="match status" value="1"/>
</dbReference>
<dbReference type="NCBIfam" id="NF001454">
    <property type="entry name" value="PRK00315.1"/>
    <property type="match status" value="1"/>
</dbReference>
<evidence type="ECO:0000256" key="3">
    <source>
        <dbReference type="ARBA" id="ARBA00022538"/>
    </source>
</evidence>
<name>M4V678_9BACT</name>
<evidence type="ECO:0000256" key="8">
    <source>
        <dbReference type="ARBA" id="ARBA00022989"/>
    </source>
</evidence>
<keyword evidence="5 11" id="KW-0547">Nucleotide-binding</keyword>
<keyword evidence="3 11" id="KW-0633">Potassium transport</keyword>
<comment type="function">
    <text evidence="11">Part of the high-affinity ATP-driven potassium transport (or Kdp) system, which catalyzes the hydrolysis of ATP coupled with the electrogenic transport of potassium into the cytoplasm. This subunit acts as a catalytic chaperone that increases the ATP-binding affinity of the ATP-hydrolyzing subunit KdpB by the formation of a transient KdpB/KdpC/ATP ternary complex.</text>
</comment>
<comment type="subcellular location">
    <subcellularLocation>
        <location evidence="11">Cell membrane</location>
        <topology evidence="11">Single-pass membrane protein</topology>
    </subcellularLocation>
</comment>
<dbReference type="GO" id="GO:0008556">
    <property type="term" value="F:P-type potassium transmembrane transporter activity"/>
    <property type="evidence" value="ECO:0007669"/>
    <property type="project" value="InterPro"/>
</dbReference>
<keyword evidence="10 11" id="KW-0472">Membrane</keyword>
<keyword evidence="1 11" id="KW-0813">Transport</keyword>
<evidence type="ECO:0000256" key="11">
    <source>
        <dbReference type="HAMAP-Rule" id="MF_00276"/>
    </source>
</evidence>
<evidence type="ECO:0000313" key="13">
    <source>
        <dbReference type="Proteomes" id="UP000012040"/>
    </source>
</evidence>
<evidence type="ECO:0000256" key="2">
    <source>
        <dbReference type="ARBA" id="ARBA00022475"/>
    </source>
</evidence>
<dbReference type="GO" id="GO:0005524">
    <property type="term" value="F:ATP binding"/>
    <property type="evidence" value="ECO:0007669"/>
    <property type="project" value="UniProtKB-UniRule"/>
</dbReference>
<organism evidence="12 13">
    <name type="scientific">Pseudobdellovibrio exovorus JSS</name>
    <dbReference type="NCBI Taxonomy" id="1184267"/>
    <lineage>
        <taxon>Bacteria</taxon>
        <taxon>Pseudomonadati</taxon>
        <taxon>Bdellovibrionota</taxon>
        <taxon>Bdellovibrionia</taxon>
        <taxon>Bdellovibrionales</taxon>
        <taxon>Pseudobdellovibrionaceae</taxon>
        <taxon>Pseudobdellovibrio</taxon>
    </lineage>
</organism>
<keyword evidence="6 11" id="KW-0067">ATP-binding</keyword>
<dbReference type="Pfam" id="PF02669">
    <property type="entry name" value="KdpC"/>
    <property type="match status" value="1"/>
</dbReference>
<evidence type="ECO:0000256" key="6">
    <source>
        <dbReference type="ARBA" id="ARBA00022840"/>
    </source>
</evidence>
<keyword evidence="4 11" id="KW-0812">Transmembrane</keyword>
<evidence type="ECO:0000256" key="4">
    <source>
        <dbReference type="ARBA" id="ARBA00022692"/>
    </source>
</evidence>
<comment type="similarity">
    <text evidence="11">Belongs to the KdpC family.</text>
</comment>
<proteinExistence type="inferred from homology"/>
<dbReference type="InterPro" id="IPR003820">
    <property type="entry name" value="KdpC"/>
</dbReference>
<evidence type="ECO:0000256" key="10">
    <source>
        <dbReference type="ARBA" id="ARBA00023136"/>
    </source>
</evidence>
<dbReference type="STRING" id="1184267.A11Q_657"/>
<sequence length="190" mass="20748">MKAIMNSIRITLFLMLVLGLAYPLVVTGVAQLAFNEKANGSLIYDGDQLRGSMLIAQNFEKPEYFWPRPSVISFNPLPSGGSNLGTTSAALQQTVQERREKLQAAHTGMGAPPQHLLFASSSGLDPHVSVEAVQYQVQRVALAREQSIEDIQKLVSSHIERRQFGILGEETVNVLALNLALDKMTGSSNK</sequence>
<comment type="subunit">
    <text evidence="11">The system is composed of three essential subunits: KdpA, KdpB and KdpC.</text>
</comment>
<dbReference type="AlphaFoldDB" id="M4V678"/>
<evidence type="ECO:0000313" key="12">
    <source>
        <dbReference type="EMBL" id="AGH94877.1"/>
    </source>
</evidence>
<dbReference type="EMBL" id="CP003537">
    <property type="protein sequence ID" value="AGH94877.1"/>
    <property type="molecule type" value="Genomic_DNA"/>
</dbReference>
<protein>
    <recommendedName>
        <fullName evidence="11">Potassium-transporting ATPase KdpC subunit</fullName>
    </recommendedName>
    <alternativeName>
        <fullName evidence="11">ATP phosphohydrolase [potassium-transporting] C chain</fullName>
    </alternativeName>
    <alternativeName>
        <fullName evidence="11">Potassium-binding and translocating subunit C</fullName>
    </alternativeName>
    <alternativeName>
        <fullName evidence="11">Potassium-translocating ATPase C chain</fullName>
    </alternativeName>
</protein>
<keyword evidence="13" id="KW-1185">Reference proteome</keyword>
<dbReference type="eggNOG" id="COG2156">
    <property type="taxonomic scope" value="Bacteria"/>
</dbReference>
<dbReference type="HAMAP" id="MF_00276">
    <property type="entry name" value="KdpC"/>
    <property type="match status" value="1"/>
</dbReference>
<dbReference type="GO" id="GO:0005886">
    <property type="term" value="C:plasma membrane"/>
    <property type="evidence" value="ECO:0007669"/>
    <property type="project" value="UniProtKB-SubCell"/>
</dbReference>
<dbReference type="KEGG" id="bex:A11Q_657"/>
<evidence type="ECO:0000256" key="5">
    <source>
        <dbReference type="ARBA" id="ARBA00022741"/>
    </source>
</evidence>
<accession>M4V678</accession>